<evidence type="ECO:0000256" key="2">
    <source>
        <dbReference type="ARBA" id="ARBA00004651"/>
    </source>
</evidence>
<feature type="domain" description="Response regulatory" evidence="23">
    <location>
        <begin position="558"/>
        <end position="686"/>
    </location>
</feature>
<dbReference type="Pfam" id="PF00512">
    <property type="entry name" value="HisKA"/>
    <property type="match status" value="1"/>
</dbReference>
<keyword evidence="8" id="KW-0732">Signal</keyword>
<dbReference type="PROSITE" id="PS50110">
    <property type="entry name" value="RESPONSE_REGULATORY"/>
    <property type="match status" value="2"/>
</dbReference>
<feature type="domain" description="PAC" evidence="24">
    <location>
        <begin position="248"/>
        <end position="300"/>
    </location>
</feature>
<dbReference type="InterPro" id="IPR003661">
    <property type="entry name" value="HisK_dim/P_dom"/>
</dbReference>
<dbReference type="Gene3D" id="3.40.50.2300">
    <property type="match status" value="2"/>
</dbReference>
<keyword evidence="14" id="KW-0843">Virulence</keyword>
<keyword evidence="15" id="KW-0472">Membrane</keyword>
<dbReference type="SUPFAM" id="SSF55785">
    <property type="entry name" value="PYP-like sensor domain (PAS domain)"/>
    <property type="match status" value="2"/>
</dbReference>
<dbReference type="EC" id="2.7.13.3" evidence="3"/>
<evidence type="ECO:0000256" key="17">
    <source>
        <dbReference type="ARBA" id="ARBA00064003"/>
    </source>
</evidence>
<dbReference type="Gene3D" id="3.30.450.20">
    <property type="entry name" value="PAS domain"/>
    <property type="match status" value="2"/>
</dbReference>
<evidence type="ECO:0000256" key="7">
    <source>
        <dbReference type="ARBA" id="ARBA00022692"/>
    </source>
</evidence>
<dbReference type="PROSITE" id="PS50894">
    <property type="entry name" value="HPT"/>
    <property type="match status" value="1"/>
</dbReference>
<feature type="domain" description="Histidine kinase" evidence="22">
    <location>
        <begin position="318"/>
        <end position="539"/>
    </location>
</feature>
<dbReference type="SUPFAM" id="SSF52172">
    <property type="entry name" value="CheY-like"/>
    <property type="match status" value="2"/>
</dbReference>
<dbReference type="SUPFAM" id="SSF47384">
    <property type="entry name" value="Homodimeric domain of signal transducing histidine kinase"/>
    <property type="match status" value="1"/>
</dbReference>
<feature type="modified residue" description="4-aspartylphosphate" evidence="21">
    <location>
        <position position="614"/>
    </location>
</feature>
<proteinExistence type="predicted"/>
<dbReference type="InterPro" id="IPR011006">
    <property type="entry name" value="CheY-like_superfamily"/>
</dbReference>
<evidence type="ECO:0000256" key="18">
    <source>
        <dbReference type="ARBA" id="ARBA00068150"/>
    </source>
</evidence>
<evidence type="ECO:0000256" key="14">
    <source>
        <dbReference type="ARBA" id="ARBA00023026"/>
    </source>
</evidence>
<evidence type="ECO:0000259" key="23">
    <source>
        <dbReference type="PROSITE" id="PS50110"/>
    </source>
</evidence>
<dbReference type="InterPro" id="IPR001789">
    <property type="entry name" value="Sig_transdc_resp-reg_receiver"/>
</dbReference>
<dbReference type="GO" id="GO:0005524">
    <property type="term" value="F:ATP binding"/>
    <property type="evidence" value="ECO:0007669"/>
    <property type="project" value="UniProtKB-KW"/>
</dbReference>
<feature type="domain" description="HPt" evidence="25">
    <location>
        <begin position="866"/>
        <end position="966"/>
    </location>
</feature>
<keyword evidence="5 21" id="KW-0597">Phosphoprotein</keyword>
<reference evidence="27" key="2">
    <citation type="journal article" date="2020" name="Int. J. Syst. Evol. Microbiol.">
        <title>Genomic insights into a novel species Rhodoferax aquaticus sp. nov., isolated from freshwater.</title>
        <authorList>
            <person name="Li T."/>
            <person name="Zhuo Y."/>
            <person name="Jin C.Z."/>
            <person name="Wu X."/>
            <person name="Ko S.R."/>
            <person name="Jin F.J."/>
            <person name="Ahn C.Y."/>
            <person name="Oh H.M."/>
            <person name="Lee H.G."/>
            <person name="Jin L."/>
        </authorList>
    </citation>
    <scope>NUCLEOTIDE SEQUENCE [LARGE SCALE GENOMIC DNA]</scope>
    <source>
        <strain evidence="27">Gr-4</strain>
    </source>
</reference>
<keyword evidence="12" id="KW-1133">Transmembrane helix</keyword>
<keyword evidence="7" id="KW-0812">Transmembrane</keyword>
<dbReference type="GO" id="GO:0006355">
    <property type="term" value="P:regulation of DNA-templated transcription"/>
    <property type="evidence" value="ECO:0007669"/>
    <property type="project" value="InterPro"/>
</dbReference>
<dbReference type="GO" id="GO:0005886">
    <property type="term" value="C:plasma membrane"/>
    <property type="evidence" value="ECO:0007669"/>
    <property type="project" value="UniProtKB-SubCell"/>
</dbReference>
<dbReference type="InterPro" id="IPR036641">
    <property type="entry name" value="HPT_dom_sf"/>
</dbReference>
<dbReference type="SUPFAM" id="SSF55874">
    <property type="entry name" value="ATPase domain of HSP90 chaperone/DNA topoisomerase II/histidine kinase"/>
    <property type="match status" value="1"/>
</dbReference>
<dbReference type="InterPro" id="IPR000014">
    <property type="entry name" value="PAS"/>
</dbReference>
<feature type="modified residue" description="Phosphohistidine" evidence="20">
    <location>
        <position position="905"/>
    </location>
</feature>
<dbReference type="CDD" id="cd16922">
    <property type="entry name" value="HATPase_EvgS-ArcB-TorS-like"/>
    <property type="match status" value="1"/>
</dbReference>
<comment type="subunit">
    <text evidence="17">At low DSF concentrations, interacts with RpfF.</text>
</comment>
<evidence type="ECO:0000256" key="8">
    <source>
        <dbReference type="ARBA" id="ARBA00022729"/>
    </source>
</evidence>
<dbReference type="CDD" id="cd17546">
    <property type="entry name" value="REC_hyHK_CKI1_RcsC-like"/>
    <property type="match status" value="2"/>
</dbReference>
<dbReference type="PANTHER" id="PTHR45339:SF1">
    <property type="entry name" value="HYBRID SIGNAL TRANSDUCTION HISTIDINE KINASE J"/>
    <property type="match status" value="1"/>
</dbReference>
<evidence type="ECO:0000256" key="1">
    <source>
        <dbReference type="ARBA" id="ARBA00000085"/>
    </source>
</evidence>
<dbReference type="InterPro" id="IPR008207">
    <property type="entry name" value="Sig_transdc_His_kin_Hpt_dom"/>
</dbReference>
<dbReference type="FunFam" id="3.30.565.10:FF:000010">
    <property type="entry name" value="Sensor histidine kinase RcsC"/>
    <property type="match status" value="1"/>
</dbReference>
<dbReference type="InterPro" id="IPR003594">
    <property type="entry name" value="HATPase_dom"/>
</dbReference>
<evidence type="ECO:0000259" key="22">
    <source>
        <dbReference type="PROSITE" id="PS50109"/>
    </source>
</evidence>
<dbReference type="InterPro" id="IPR004358">
    <property type="entry name" value="Sig_transdc_His_kin-like_C"/>
</dbReference>
<sequence length="1043" mass="111862">MRPHEPPASGDRVDSCIHLGTAYPLQSFDTLPCPVLVTDRYGRIATVNASLLDLVGGDSQRWCGQSMEGMLPVPSRIFLQTHLLPMVLHDGHLQEIKLEVLDRQGARTPVLANCKRWLDGDMEFYHWVLFVSRERSRFEAELLEARNRAEASARALAERERALTALSSELLAAQEKVRLATESSGIGVWDLNLVTGELIWDAQSYRLHGLEPCTEARDYGFWAAHVHPDDIGAADAAFQRTLLTGADFFSEFRVVWPDGTVRHMRGFGRLGRDAHGQAVSVVGTNIDVTEAVHHAQSLKEARDQAEAASQSKGQFLANMSHEIRTPMNAILGMLALLQHTDLTSRQRDYASKTEGAAKSLLGLLNDILDFSKVDAGKMTLEREPLRPDALLRQLAVVLSANVGAKNIEVLFDVDPALPEVVLGDAMRLQQVLINLCGNAIKFTTVGQVVLALQVQACSAEEVTVQFSVQDTGIGIAPEHQQHIFSGFSQAEASTTRRFGGTGLGLAICKRLVELMGGQIGINSTPGVGSTFFFTITLPVVADLEDAENAQGTQSAMRRALVVDDNPIAGALLVRMVQSLGWTAHLATSGAQALALVAATHGPNSEPPYDVVYMDWQMPEMDGWQTTAALQQWCAQSGLAPLRTVMVSAHGRENLSQRSPDEQALLHGFLVKPVTASMLREAADEQAPGHSRVRQSARGGSSLRQLNGMRILVVEDNLINQQVAEELLTMEGAVVSLAANGLLGVEAVRAAAPPFDAVLMDIQMPVLDGYGATQRIREDLGLTALPIVAMTANAMAGDREMCLARGMTDHVGKPFDMAQLVSLLIRTTRFTPSRGDTHGAVPEVLAEAALSIAGLDVGTAIARMSGLRSLYVRTARDFSKGLGSVVADLRALVETGAHPQACMLLHTLKGNAGTVGATALAQEAGRLETLCADARPDTKPLPLTTLEALVISTAASLHQAMEALEPASAPTSPLALATPQAHAALQELVGLLQASDLAALQRFAELRTTLQSLPAESLDGLDEALQNLDLDTALALCLACMGKG</sequence>
<dbReference type="AlphaFoldDB" id="A0A515EVA9"/>
<evidence type="ECO:0000256" key="3">
    <source>
        <dbReference type="ARBA" id="ARBA00012438"/>
    </source>
</evidence>
<dbReference type="Pfam" id="PF01627">
    <property type="entry name" value="Hpt"/>
    <property type="match status" value="1"/>
</dbReference>
<dbReference type="Gene3D" id="2.10.70.100">
    <property type="match status" value="1"/>
</dbReference>
<dbReference type="InterPro" id="IPR013767">
    <property type="entry name" value="PAS_fold"/>
</dbReference>
<dbReference type="Gene3D" id="1.20.120.160">
    <property type="entry name" value="HPT domain"/>
    <property type="match status" value="1"/>
</dbReference>
<dbReference type="Gene3D" id="1.10.287.130">
    <property type="match status" value="1"/>
</dbReference>
<evidence type="ECO:0000256" key="13">
    <source>
        <dbReference type="ARBA" id="ARBA00023012"/>
    </source>
</evidence>
<dbReference type="SMART" id="SM00387">
    <property type="entry name" value="HATPase_c"/>
    <property type="match status" value="1"/>
</dbReference>
<dbReference type="Gene3D" id="3.30.565.10">
    <property type="entry name" value="Histidine kinase-like ATPase, C-terminal domain"/>
    <property type="match status" value="1"/>
</dbReference>
<dbReference type="KEGG" id="rhg:EXZ61_21390"/>
<dbReference type="PROSITE" id="PS50113">
    <property type="entry name" value="PAC"/>
    <property type="match status" value="1"/>
</dbReference>
<dbReference type="Pfam" id="PF00989">
    <property type="entry name" value="PAS"/>
    <property type="match status" value="1"/>
</dbReference>
<accession>A0A515EVA9</accession>
<evidence type="ECO:0000259" key="25">
    <source>
        <dbReference type="PROSITE" id="PS50894"/>
    </source>
</evidence>
<evidence type="ECO:0000256" key="15">
    <source>
        <dbReference type="ARBA" id="ARBA00023136"/>
    </source>
</evidence>
<dbReference type="InterPro" id="IPR013655">
    <property type="entry name" value="PAS_fold_3"/>
</dbReference>
<evidence type="ECO:0000256" key="19">
    <source>
        <dbReference type="ARBA" id="ARBA00070152"/>
    </source>
</evidence>
<dbReference type="SMART" id="SM00448">
    <property type="entry name" value="REC"/>
    <property type="match status" value="2"/>
</dbReference>
<evidence type="ECO:0000256" key="6">
    <source>
        <dbReference type="ARBA" id="ARBA00022679"/>
    </source>
</evidence>
<dbReference type="Proteomes" id="UP000317365">
    <property type="component" value="Chromosome"/>
</dbReference>
<dbReference type="InterPro" id="IPR005467">
    <property type="entry name" value="His_kinase_dom"/>
</dbReference>
<keyword evidence="6" id="KW-0808">Transferase</keyword>
<keyword evidence="11" id="KW-0067">ATP-binding</keyword>
<evidence type="ECO:0000256" key="16">
    <source>
        <dbReference type="ARBA" id="ARBA00058004"/>
    </source>
</evidence>
<evidence type="ECO:0000256" key="4">
    <source>
        <dbReference type="ARBA" id="ARBA00022475"/>
    </source>
</evidence>
<dbReference type="InterPro" id="IPR036890">
    <property type="entry name" value="HATPase_C_sf"/>
</dbReference>
<feature type="domain" description="Response regulatory" evidence="23">
    <location>
        <begin position="709"/>
        <end position="827"/>
    </location>
</feature>
<dbReference type="CDD" id="cd00130">
    <property type="entry name" value="PAS"/>
    <property type="match status" value="2"/>
</dbReference>
<evidence type="ECO:0000313" key="27">
    <source>
        <dbReference type="Proteomes" id="UP000317365"/>
    </source>
</evidence>
<keyword evidence="10" id="KW-0418">Kinase</keyword>
<evidence type="ECO:0000256" key="12">
    <source>
        <dbReference type="ARBA" id="ARBA00022989"/>
    </source>
</evidence>
<reference evidence="27" key="1">
    <citation type="submission" date="2019-02" db="EMBL/GenBank/DDBJ databases">
        <title>Complete genome sequence of Rhodoferax sp. Gr-4.</title>
        <authorList>
            <person name="Jin L."/>
        </authorList>
    </citation>
    <scope>NUCLEOTIDE SEQUENCE [LARGE SCALE GENOMIC DNA]</scope>
    <source>
        <strain evidence="27">Gr-4</strain>
    </source>
</reference>
<comment type="catalytic activity">
    <reaction evidence="1">
        <text>ATP + protein L-histidine = ADP + protein N-phospho-L-histidine.</text>
        <dbReference type="EC" id="2.7.13.3"/>
    </reaction>
</comment>
<dbReference type="CDD" id="cd00082">
    <property type="entry name" value="HisKA"/>
    <property type="match status" value="1"/>
</dbReference>
<dbReference type="Pfam" id="PF00072">
    <property type="entry name" value="Response_reg"/>
    <property type="match status" value="2"/>
</dbReference>
<name>A0A515EVA9_9BURK</name>
<dbReference type="InterPro" id="IPR000700">
    <property type="entry name" value="PAS-assoc_C"/>
</dbReference>
<dbReference type="PRINTS" id="PR00344">
    <property type="entry name" value="BCTRLSENSOR"/>
</dbReference>
<comment type="subcellular location">
    <subcellularLocation>
        <location evidence="2">Cell membrane</location>
        <topology evidence="2">Multi-pass membrane protein</topology>
    </subcellularLocation>
</comment>
<dbReference type="PANTHER" id="PTHR45339">
    <property type="entry name" value="HYBRID SIGNAL TRANSDUCTION HISTIDINE KINASE J"/>
    <property type="match status" value="1"/>
</dbReference>
<keyword evidence="4" id="KW-1003">Cell membrane</keyword>
<protein>
    <recommendedName>
        <fullName evidence="18">Sensory/regulatory protein RpfC</fullName>
        <ecNumber evidence="3">2.7.13.3</ecNumber>
    </recommendedName>
    <alternativeName>
        <fullName evidence="19">Virulence sensor protein BvgS</fullName>
    </alternativeName>
</protein>
<keyword evidence="13" id="KW-0902">Two-component regulatory system</keyword>
<keyword evidence="27" id="KW-1185">Reference proteome</keyword>
<dbReference type="Pfam" id="PF08447">
    <property type="entry name" value="PAS_3"/>
    <property type="match status" value="1"/>
</dbReference>
<evidence type="ECO:0000256" key="21">
    <source>
        <dbReference type="PROSITE-ProRule" id="PRU00169"/>
    </source>
</evidence>
<evidence type="ECO:0000259" key="24">
    <source>
        <dbReference type="PROSITE" id="PS50113"/>
    </source>
</evidence>
<feature type="modified residue" description="4-aspartylphosphate" evidence="21">
    <location>
        <position position="760"/>
    </location>
</feature>
<dbReference type="InterPro" id="IPR035965">
    <property type="entry name" value="PAS-like_dom_sf"/>
</dbReference>
<evidence type="ECO:0000256" key="10">
    <source>
        <dbReference type="ARBA" id="ARBA00022777"/>
    </source>
</evidence>
<dbReference type="SUPFAM" id="SSF47226">
    <property type="entry name" value="Histidine-containing phosphotransfer domain, HPT domain"/>
    <property type="match status" value="1"/>
</dbReference>
<comment type="function">
    <text evidence="16">Member of the two-component regulatory system BvgS/BvgA. Phosphorylates BvgA via a four-step phosphorelay in response to environmental signals.</text>
</comment>
<evidence type="ECO:0000313" key="26">
    <source>
        <dbReference type="EMBL" id="QDL56503.1"/>
    </source>
</evidence>
<dbReference type="PROSITE" id="PS50109">
    <property type="entry name" value="HIS_KIN"/>
    <property type="match status" value="1"/>
</dbReference>
<evidence type="ECO:0000256" key="9">
    <source>
        <dbReference type="ARBA" id="ARBA00022741"/>
    </source>
</evidence>
<gene>
    <name evidence="26" type="ORF">EXZ61_21390</name>
</gene>
<dbReference type="GO" id="GO:0000155">
    <property type="term" value="F:phosphorelay sensor kinase activity"/>
    <property type="evidence" value="ECO:0007669"/>
    <property type="project" value="InterPro"/>
</dbReference>
<dbReference type="Pfam" id="PF02518">
    <property type="entry name" value="HATPase_c"/>
    <property type="match status" value="1"/>
</dbReference>
<keyword evidence="9" id="KW-0547">Nucleotide-binding</keyword>
<dbReference type="EMBL" id="CP036282">
    <property type="protein sequence ID" value="QDL56503.1"/>
    <property type="molecule type" value="Genomic_DNA"/>
</dbReference>
<dbReference type="FunFam" id="1.10.287.130:FF:000002">
    <property type="entry name" value="Two-component osmosensing histidine kinase"/>
    <property type="match status" value="1"/>
</dbReference>
<dbReference type="InterPro" id="IPR036097">
    <property type="entry name" value="HisK_dim/P_sf"/>
</dbReference>
<evidence type="ECO:0000256" key="5">
    <source>
        <dbReference type="ARBA" id="ARBA00022553"/>
    </source>
</evidence>
<organism evidence="26 27">
    <name type="scientific">Rhodoferax aquaticus</name>
    <dbReference type="NCBI Taxonomy" id="2527691"/>
    <lineage>
        <taxon>Bacteria</taxon>
        <taxon>Pseudomonadati</taxon>
        <taxon>Pseudomonadota</taxon>
        <taxon>Betaproteobacteria</taxon>
        <taxon>Burkholderiales</taxon>
        <taxon>Comamonadaceae</taxon>
        <taxon>Rhodoferax</taxon>
    </lineage>
</organism>
<evidence type="ECO:0000256" key="11">
    <source>
        <dbReference type="ARBA" id="ARBA00022840"/>
    </source>
</evidence>
<evidence type="ECO:0000256" key="20">
    <source>
        <dbReference type="PROSITE-ProRule" id="PRU00110"/>
    </source>
</evidence>
<dbReference type="SMART" id="SM00388">
    <property type="entry name" value="HisKA"/>
    <property type="match status" value="1"/>
</dbReference>